<evidence type="ECO:0000313" key="8">
    <source>
        <dbReference type="Proteomes" id="UP000295399"/>
    </source>
</evidence>
<keyword evidence="4" id="KW-1133">Transmembrane helix</keyword>
<dbReference type="Pfam" id="PF25917">
    <property type="entry name" value="BSH_RND"/>
    <property type="match status" value="1"/>
</dbReference>
<evidence type="ECO:0000256" key="2">
    <source>
        <dbReference type="SAM" id="Coils"/>
    </source>
</evidence>
<accession>A0A4R2P814</accession>
<feature type="compositionally biased region" description="Low complexity" evidence="3">
    <location>
        <begin position="71"/>
        <end position="123"/>
    </location>
</feature>
<dbReference type="Proteomes" id="UP000295399">
    <property type="component" value="Unassembled WGS sequence"/>
</dbReference>
<dbReference type="Gene3D" id="2.40.30.170">
    <property type="match status" value="1"/>
</dbReference>
<keyword evidence="8" id="KW-1185">Reference proteome</keyword>
<dbReference type="PANTHER" id="PTHR30469:SF38">
    <property type="entry name" value="HLYD FAMILY SECRETION PROTEIN"/>
    <property type="match status" value="1"/>
</dbReference>
<keyword evidence="4" id="KW-0812">Transmembrane</keyword>
<evidence type="ECO:0000259" key="6">
    <source>
        <dbReference type="Pfam" id="PF25954"/>
    </source>
</evidence>
<gene>
    <name evidence="7" type="ORF">EV659_11238</name>
</gene>
<evidence type="ECO:0000256" key="4">
    <source>
        <dbReference type="SAM" id="Phobius"/>
    </source>
</evidence>
<protein>
    <submittedName>
        <fullName evidence="7">RND family efflux transporter MFP subunit</fullName>
    </submittedName>
</protein>
<feature type="domain" description="Multidrug resistance protein MdtA-like barrel-sandwich hybrid" evidence="5">
    <location>
        <begin position="149"/>
        <end position="295"/>
    </location>
</feature>
<feature type="transmembrane region" description="Helical" evidence="4">
    <location>
        <begin position="38"/>
        <end position="60"/>
    </location>
</feature>
<keyword evidence="4" id="KW-0472">Membrane</keyword>
<comment type="similarity">
    <text evidence="1">Belongs to the membrane fusion protein (MFP) (TC 8.A.1) family.</text>
</comment>
<dbReference type="AlphaFoldDB" id="A0A4R2P814"/>
<evidence type="ECO:0000259" key="5">
    <source>
        <dbReference type="Pfam" id="PF25917"/>
    </source>
</evidence>
<dbReference type="EMBL" id="SLXO01000012">
    <property type="protein sequence ID" value="TCP31109.1"/>
    <property type="molecule type" value="Genomic_DNA"/>
</dbReference>
<dbReference type="InterPro" id="IPR058792">
    <property type="entry name" value="Beta-barrel_RND_2"/>
</dbReference>
<comment type="caution">
    <text evidence="7">The sequence shown here is derived from an EMBL/GenBank/DDBJ whole genome shotgun (WGS) entry which is preliminary data.</text>
</comment>
<dbReference type="OrthoDB" id="9778236at2"/>
<organism evidence="7 8">
    <name type="scientific">Rhodothalassium salexigens DSM 2132</name>
    <dbReference type="NCBI Taxonomy" id="1188247"/>
    <lineage>
        <taxon>Bacteria</taxon>
        <taxon>Pseudomonadati</taxon>
        <taxon>Pseudomonadota</taxon>
        <taxon>Alphaproteobacteria</taxon>
        <taxon>Rhodothalassiales</taxon>
        <taxon>Rhodothalassiaceae</taxon>
        <taxon>Rhodothalassium</taxon>
    </lineage>
</organism>
<proteinExistence type="inferred from homology"/>
<feature type="domain" description="CusB-like beta-barrel" evidence="6">
    <location>
        <begin position="319"/>
        <end position="390"/>
    </location>
</feature>
<dbReference type="GO" id="GO:1990281">
    <property type="term" value="C:efflux pump complex"/>
    <property type="evidence" value="ECO:0007669"/>
    <property type="project" value="TreeGrafter"/>
</dbReference>
<evidence type="ECO:0000256" key="3">
    <source>
        <dbReference type="SAM" id="MobiDB-lite"/>
    </source>
</evidence>
<reference evidence="7 8" key="1">
    <citation type="submission" date="2019-03" db="EMBL/GenBank/DDBJ databases">
        <title>Genomic Encyclopedia of Type Strains, Phase IV (KMG-IV): sequencing the most valuable type-strain genomes for metagenomic binning, comparative biology and taxonomic classification.</title>
        <authorList>
            <person name="Goeker M."/>
        </authorList>
    </citation>
    <scope>NUCLEOTIDE SEQUENCE [LARGE SCALE GENOMIC DNA]</scope>
    <source>
        <strain evidence="7 8">DSM 2132</strain>
    </source>
</reference>
<feature type="coiled-coil region" evidence="2">
    <location>
        <begin position="183"/>
        <end position="231"/>
    </location>
</feature>
<name>A0A4R2P814_RHOSA</name>
<dbReference type="GO" id="GO:0015562">
    <property type="term" value="F:efflux transmembrane transporter activity"/>
    <property type="evidence" value="ECO:0007669"/>
    <property type="project" value="TreeGrafter"/>
</dbReference>
<dbReference type="Pfam" id="PF25954">
    <property type="entry name" value="Beta-barrel_RND_2"/>
    <property type="match status" value="1"/>
</dbReference>
<dbReference type="InterPro" id="IPR006143">
    <property type="entry name" value="RND_pump_MFP"/>
</dbReference>
<evidence type="ECO:0000313" key="7">
    <source>
        <dbReference type="EMBL" id="TCP31109.1"/>
    </source>
</evidence>
<dbReference type="Gene3D" id="2.40.50.100">
    <property type="match status" value="1"/>
</dbReference>
<evidence type="ECO:0000256" key="1">
    <source>
        <dbReference type="ARBA" id="ARBA00009477"/>
    </source>
</evidence>
<dbReference type="SUPFAM" id="SSF111369">
    <property type="entry name" value="HlyD-like secretion proteins"/>
    <property type="match status" value="1"/>
</dbReference>
<feature type="region of interest" description="Disordered" evidence="3">
    <location>
        <begin position="71"/>
        <end position="124"/>
    </location>
</feature>
<dbReference type="InParanoid" id="A0A4R2P814"/>
<dbReference type="InterPro" id="IPR058625">
    <property type="entry name" value="MdtA-like_BSH"/>
</dbReference>
<keyword evidence="2" id="KW-0175">Coiled coil</keyword>
<sequence>MAPPQASDIADKLDHLKNVQAIDPARQKAARPRRIPPAILFLAGGLTGGAGVALAFLLAVPGLPRVTPGAATDDAAATPAPLAGGSRTDTATDAPPRANAAAPDGALRPAAPATTGAGSSAPPLATASMPAPTIQAAGFSASGFVVARRKATVSAQITGQIVRIEVEEGERVAAGDVIARLDAQAADAEVARMTAELAAARADRAAADSQIDEAERALARTQALIERAFATEALLIERRTRLARLRAESRQADARVQATKAGLATARVRRDQHIIRAPFAGVVVEKNAQPGEIISPVSAGGGFTRTGICTLIDMASLELEVDVNESFIARVRPGQRVRAELNAYPDTPIAGRVVAKLATADRNKATVRTRIAILDQNENILPEMAVTVFFPATRDDTPG</sequence>
<dbReference type="NCBIfam" id="TIGR01730">
    <property type="entry name" value="RND_mfp"/>
    <property type="match status" value="1"/>
</dbReference>
<dbReference type="PANTHER" id="PTHR30469">
    <property type="entry name" value="MULTIDRUG RESISTANCE PROTEIN MDTA"/>
    <property type="match status" value="1"/>
</dbReference>